<evidence type="ECO:0000256" key="1">
    <source>
        <dbReference type="SAM" id="Phobius"/>
    </source>
</evidence>
<dbReference type="InterPro" id="IPR045325">
    <property type="entry name" value="TMEM70/TMEM186/TMEM223"/>
</dbReference>
<accession>A0A7J7RU87</accession>
<evidence type="ECO:0000313" key="3">
    <source>
        <dbReference type="Proteomes" id="UP000558488"/>
    </source>
</evidence>
<dbReference type="PANTHER" id="PTHR14549:SF2">
    <property type="entry name" value="TRANSMEMBRANE PROTEIN 223"/>
    <property type="match status" value="1"/>
</dbReference>
<dbReference type="GO" id="GO:0005739">
    <property type="term" value="C:mitochondrion"/>
    <property type="evidence" value="ECO:0007669"/>
    <property type="project" value="TreeGrafter"/>
</dbReference>
<evidence type="ECO:0000313" key="2">
    <source>
        <dbReference type="EMBL" id="KAF6279567.1"/>
    </source>
</evidence>
<proteinExistence type="predicted"/>
<dbReference type="GO" id="GO:0007399">
    <property type="term" value="P:nervous system development"/>
    <property type="evidence" value="ECO:0007669"/>
    <property type="project" value="TreeGrafter"/>
</dbReference>
<keyword evidence="1" id="KW-1133">Transmembrane helix</keyword>
<feature type="transmembrane region" description="Helical" evidence="1">
    <location>
        <begin position="44"/>
        <end position="68"/>
    </location>
</feature>
<dbReference type="Pfam" id="PF06979">
    <property type="entry name" value="TMEM70"/>
    <property type="match status" value="1"/>
</dbReference>
<dbReference type="Proteomes" id="UP000558488">
    <property type="component" value="Unassembled WGS sequence"/>
</dbReference>
<organism evidence="2 3">
    <name type="scientific">Pipistrellus kuhlii</name>
    <name type="common">Kuhl's pipistrelle</name>
    <dbReference type="NCBI Taxonomy" id="59472"/>
    <lineage>
        <taxon>Eukaryota</taxon>
        <taxon>Metazoa</taxon>
        <taxon>Chordata</taxon>
        <taxon>Craniata</taxon>
        <taxon>Vertebrata</taxon>
        <taxon>Euteleostomi</taxon>
        <taxon>Mammalia</taxon>
        <taxon>Eutheria</taxon>
        <taxon>Laurasiatheria</taxon>
        <taxon>Chiroptera</taxon>
        <taxon>Yangochiroptera</taxon>
        <taxon>Vespertilionidae</taxon>
        <taxon>Pipistrellus</taxon>
    </lineage>
</organism>
<gene>
    <name evidence="2" type="ORF">mPipKuh1_017640</name>
</gene>
<name>A0A7J7RU87_PIPKU</name>
<protein>
    <submittedName>
        <fullName evidence="2">Transmembrane protein 223</fullName>
    </submittedName>
</protein>
<dbReference type="InterPro" id="IPR026100">
    <property type="entry name" value="Tmem223"/>
</dbReference>
<dbReference type="PANTHER" id="PTHR14549">
    <property type="entry name" value="TRANSMEMBRANE PROTEIN 223"/>
    <property type="match status" value="1"/>
</dbReference>
<keyword evidence="3" id="KW-1185">Reference proteome</keyword>
<dbReference type="AlphaFoldDB" id="A0A7J7RU87"/>
<comment type="caution">
    <text evidence="2">The sequence shown here is derived from an EMBL/GenBank/DDBJ whole genome shotgun (WGS) entry which is preliminary data.</text>
</comment>
<sequence>MAAPGRRRLVRLLVAVRDFPAGRTLHEWAPPRDVLLFEHERGRFFTVLGLFCAGQGVFWASLAVAALARPPVPARPPDAEIPDPGRVDVRAALWRYGLAVGCGAIGTLVLAAGLLFSRRSVRSVILQAGGKQVTLTTHAPFGLGAQLTVPLNQVSCMAHRGEVPAMLPLKVKGRRFYFLLDKAGYFPNTKLFDNTVGAYRSL</sequence>
<dbReference type="EMBL" id="JACAGB010000059">
    <property type="protein sequence ID" value="KAF6279567.1"/>
    <property type="molecule type" value="Genomic_DNA"/>
</dbReference>
<reference evidence="2 3" key="1">
    <citation type="journal article" date="2020" name="Nature">
        <title>Six reference-quality genomes reveal evolution of bat adaptations.</title>
        <authorList>
            <person name="Jebb D."/>
            <person name="Huang Z."/>
            <person name="Pippel M."/>
            <person name="Hughes G.M."/>
            <person name="Lavrichenko K."/>
            <person name="Devanna P."/>
            <person name="Winkler S."/>
            <person name="Jermiin L.S."/>
            <person name="Skirmuntt E.C."/>
            <person name="Katzourakis A."/>
            <person name="Burkitt-Gray L."/>
            <person name="Ray D.A."/>
            <person name="Sullivan K.A.M."/>
            <person name="Roscito J.G."/>
            <person name="Kirilenko B.M."/>
            <person name="Davalos L.M."/>
            <person name="Corthals A.P."/>
            <person name="Power M.L."/>
            <person name="Jones G."/>
            <person name="Ransome R.D."/>
            <person name="Dechmann D.K.N."/>
            <person name="Locatelli A.G."/>
            <person name="Puechmaille S.J."/>
            <person name="Fedrigo O."/>
            <person name="Jarvis E.D."/>
            <person name="Hiller M."/>
            <person name="Vernes S.C."/>
            <person name="Myers E.W."/>
            <person name="Teeling E.C."/>
        </authorList>
    </citation>
    <scope>NUCLEOTIDE SEQUENCE [LARGE SCALE GENOMIC DNA]</scope>
    <source>
        <strain evidence="2">MPipKuh1</strain>
        <tissue evidence="2">Flight muscle</tissue>
    </source>
</reference>
<keyword evidence="1 2" id="KW-0812">Transmembrane</keyword>
<keyword evidence="1" id="KW-0472">Membrane</keyword>
<feature type="transmembrane region" description="Helical" evidence="1">
    <location>
        <begin position="93"/>
        <end position="116"/>
    </location>
</feature>